<feature type="transmembrane region" description="Helical" evidence="7">
    <location>
        <begin position="85"/>
        <end position="108"/>
    </location>
</feature>
<keyword evidence="4 7" id="KW-0812">Transmembrane</keyword>
<comment type="subcellular location">
    <subcellularLocation>
        <location evidence="1 7">Cell membrane</location>
        <topology evidence="1 7">Multi-pass membrane protein</topology>
    </subcellularLocation>
</comment>
<dbReference type="SUPFAM" id="SSF161098">
    <property type="entry name" value="MetI-like"/>
    <property type="match status" value="1"/>
</dbReference>
<name>A0ABT6TQ52_9BACL</name>
<keyword evidence="5 7" id="KW-1133">Transmembrane helix</keyword>
<feature type="transmembrane region" description="Helical" evidence="7">
    <location>
        <begin position="266"/>
        <end position="285"/>
    </location>
</feature>
<keyword evidence="2 7" id="KW-0813">Transport</keyword>
<evidence type="ECO:0000259" key="8">
    <source>
        <dbReference type="PROSITE" id="PS50928"/>
    </source>
</evidence>
<reference evidence="9" key="1">
    <citation type="submission" date="2023-04" db="EMBL/GenBank/DDBJ databases">
        <title>Comparative genomic analysis of Cohnella hashimotonis sp. nov., isolated from the International Space Station.</title>
        <authorList>
            <person name="Venkateswaran K."/>
            <person name="Simpson A."/>
        </authorList>
    </citation>
    <scope>NUCLEOTIDE SEQUENCE</scope>
    <source>
        <strain evidence="9">F6_2S_P_1</strain>
    </source>
</reference>
<dbReference type="Pfam" id="PF00528">
    <property type="entry name" value="BPD_transp_1"/>
    <property type="match status" value="1"/>
</dbReference>
<dbReference type="Proteomes" id="UP001161691">
    <property type="component" value="Unassembled WGS sequence"/>
</dbReference>
<evidence type="ECO:0000256" key="3">
    <source>
        <dbReference type="ARBA" id="ARBA00022475"/>
    </source>
</evidence>
<dbReference type="Gene3D" id="1.10.3720.10">
    <property type="entry name" value="MetI-like"/>
    <property type="match status" value="1"/>
</dbReference>
<proteinExistence type="inferred from homology"/>
<evidence type="ECO:0000256" key="1">
    <source>
        <dbReference type="ARBA" id="ARBA00004651"/>
    </source>
</evidence>
<evidence type="ECO:0000313" key="10">
    <source>
        <dbReference type="Proteomes" id="UP001161691"/>
    </source>
</evidence>
<feature type="transmembrane region" description="Helical" evidence="7">
    <location>
        <begin position="154"/>
        <end position="176"/>
    </location>
</feature>
<evidence type="ECO:0000256" key="5">
    <source>
        <dbReference type="ARBA" id="ARBA00022989"/>
    </source>
</evidence>
<dbReference type="InterPro" id="IPR035906">
    <property type="entry name" value="MetI-like_sf"/>
</dbReference>
<evidence type="ECO:0000256" key="7">
    <source>
        <dbReference type="RuleBase" id="RU363032"/>
    </source>
</evidence>
<dbReference type="CDD" id="cd06261">
    <property type="entry name" value="TM_PBP2"/>
    <property type="match status" value="1"/>
</dbReference>
<dbReference type="RefSeq" id="WP_282911645.1">
    <property type="nucleotide sequence ID" value="NZ_JAGRPV010000001.1"/>
</dbReference>
<gene>
    <name evidence="9" type="ORF">KB449_28810</name>
</gene>
<protein>
    <submittedName>
        <fullName evidence="9">Carbohydrate ABC transporter permease</fullName>
    </submittedName>
</protein>
<feature type="transmembrane region" description="Helical" evidence="7">
    <location>
        <begin position="21"/>
        <end position="42"/>
    </location>
</feature>
<feature type="domain" description="ABC transmembrane type-1" evidence="8">
    <location>
        <begin position="85"/>
        <end position="285"/>
    </location>
</feature>
<evidence type="ECO:0000256" key="4">
    <source>
        <dbReference type="ARBA" id="ARBA00022692"/>
    </source>
</evidence>
<accession>A0ABT6TQ52</accession>
<keyword evidence="10" id="KW-1185">Reference proteome</keyword>
<dbReference type="EMBL" id="JAGRPV010000001">
    <property type="protein sequence ID" value="MDI4648973.1"/>
    <property type="molecule type" value="Genomic_DNA"/>
</dbReference>
<evidence type="ECO:0000256" key="2">
    <source>
        <dbReference type="ARBA" id="ARBA00022448"/>
    </source>
</evidence>
<sequence>MNAASTSTPTSISSTIRRKKGTSYVIPTILAVICLIMLLPIFNILAQSFSSAAAIGDQRVYLWPVEFTTSNYEAILGQTSIWRSFGVSAIITVAGTLIALAMTASLAYPLSRAEYRERKGVLTLVLVTMIFHAPLIPNYLLIKQLHMLDTLWALMLPGAISAFNLFVMRSFFLAIPGELIESARIDGAGELQTLWKIILPLAKPAMATMGIIYSVALWNNYANALYFLSERSLFPLQVKLREFIITDSSDLATTAADIANLSPEGLKMAVIVIATVPIMMVYPFLQKYFIKGMMLGSIKS</sequence>
<keyword evidence="3" id="KW-1003">Cell membrane</keyword>
<dbReference type="PANTHER" id="PTHR43744">
    <property type="entry name" value="ABC TRANSPORTER PERMEASE PROTEIN MG189-RELATED-RELATED"/>
    <property type="match status" value="1"/>
</dbReference>
<feature type="transmembrane region" description="Helical" evidence="7">
    <location>
        <begin position="197"/>
        <end position="218"/>
    </location>
</feature>
<dbReference type="InterPro" id="IPR000515">
    <property type="entry name" value="MetI-like"/>
</dbReference>
<feature type="transmembrane region" description="Helical" evidence="7">
    <location>
        <begin position="120"/>
        <end position="142"/>
    </location>
</feature>
<dbReference type="PANTHER" id="PTHR43744:SF9">
    <property type="entry name" value="POLYGALACTURONAN_RHAMNOGALACTURONAN TRANSPORT SYSTEM PERMEASE PROTEIN YTCP"/>
    <property type="match status" value="1"/>
</dbReference>
<evidence type="ECO:0000256" key="6">
    <source>
        <dbReference type="ARBA" id="ARBA00023136"/>
    </source>
</evidence>
<comment type="caution">
    <text evidence="9">The sequence shown here is derived from an EMBL/GenBank/DDBJ whole genome shotgun (WGS) entry which is preliminary data.</text>
</comment>
<evidence type="ECO:0000313" key="9">
    <source>
        <dbReference type="EMBL" id="MDI4648973.1"/>
    </source>
</evidence>
<organism evidence="9 10">
    <name type="scientific">Cohnella hashimotonis</name>
    <dbReference type="NCBI Taxonomy" id="2826895"/>
    <lineage>
        <taxon>Bacteria</taxon>
        <taxon>Bacillati</taxon>
        <taxon>Bacillota</taxon>
        <taxon>Bacilli</taxon>
        <taxon>Bacillales</taxon>
        <taxon>Paenibacillaceae</taxon>
        <taxon>Cohnella</taxon>
    </lineage>
</organism>
<dbReference type="PROSITE" id="PS50928">
    <property type="entry name" value="ABC_TM1"/>
    <property type="match status" value="1"/>
</dbReference>
<comment type="similarity">
    <text evidence="7">Belongs to the binding-protein-dependent transport system permease family.</text>
</comment>
<keyword evidence="6 7" id="KW-0472">Membrane</keyword>